<comment type="caution">
    <text evidence="2">The sequence shown here is derived from an EMBL/GenBank/DDBJ whole genome shotgun (WGS) entry which is preliminary data.</text>
</comment>
<dbReference type="SUPFAM" id="SSF88723">
    <property type="entry name" value="PIN domain-like"/>
    <property type="match status" value="1"/>
</dbReference>
<dbReference type="AlphaFoldDB" id="A0A520KR77"/>
<reference evidence="2 3" key="1">
    <citation type="journal article" date="2019" name="Nat. Microbiol.">
        <title>Wide diversity of methane and short-chain alkane metabolisms in uncultured archaea.</title>
        <authorList>
            <person name="Borrel G."/>
            <person name="Adam P.S."/>
            <person name="McKay L.J."/>
            <person name="Chen L.X."/>
            <person name="Sierra-Garcia I.N."/>
            <person name="Sieber C.M."/>
            <person name="Letourneur Q."/>
            <person name="Ghozlane A."/>
            <person name="Andersen G.L."/>
            <person name="Li W.J."/>
            <person name="Hallam S.J."/>
            <person name="Muyzer G."/>
            <person name="de Oliveira V.M."/>
            <person name="Inskeep W.P."/>
            <person name="Banfield J.F."/>
            <person name="Gribaldo S."/>
        </authorList>
    </citation>
    <scope>NUCLEOTIDE SEQUENCE [LARGE SCALE GENOMIC DNA]</scope>
    <source>
        <strain evidence="2">NM1a</strain>
    </source>
</reference>
<dbReference type="InterPro" id="IPR029060">
    <property type="entry name" value="PIN-like_dom_sf"/>
</dbReference>
<sequence length="132" mass="15337">MKIILDTNIFLIPGKYKIDIFDELIRLGYTEFITTESVIHELLILSKKYKRKKEIMSVNVAMSLADRCKIIKRKDDIELGQLKKNAIADDDILYLADDIGAVATNDKKLIEDLKKRGIKVIRLRQKKFLIEE</sequence>
<gene>
    <name evidence="2" type="ORF">EF806_05765</name>
</gene>
<protein>
    <submittedName>
        <fullName evidence="2">DNA-binding protein</fullName>
    </submittedName>
</protein>
<dbReference type="InterPro" id="IPR041120">
    <property type="entry name" value="PIN_9"/>
</dbReference>
<proteinExistence type="predicted"/>
<dbReference type="Pfam" id="PF18477">
    <property type="entry name" value="PIN_9"/>
    <property type="match status" value="1"/>
</dbReference>
<feature type="domain" description="VapC9 PIN-like" evidence="1">
    <location>
        <begin position="3"/>
        <end position="126"/>
    </location>
</feature>
<name>A0A520KR77_METT2</name>
<evidence type="ECO:0000313" key="3">
    <source>
        <dbReference type="Proteomes" id="UP000317158"/>
    </source>
</evidence>
<evidence type="ECO:0000313" key="2">
    <source>
        <dbReference type="EMBL" id="RZN64123.1"/>
    </source>
</evidence>
<evidence type="ECO:0000259" key="1">
    <source>
        <dbReference type="Pfam" id="PF18477"/>
    </source>
</evidence>
<dbReference type="GO" id="GO:0003677">
    <property type="term" value="F:DNA binding"/>
    <property type="evidence" value="ECO:0007669"/>
    <property type="project" value="UniProtKB-KW"/>
</dbReference>
<dbReference type="Proteomes" id="UP000317158">
    <property type="component" value="Unassembled WGS sequence"/>
</dbReference>
<dbReference type="EMBL" id="RXIF01000010">
    <property type="protein sequence ID" value="RZN64123.1"/>
    <property type="molecule type" value="Genomic_DNA"/>
</dbReference>
<organism evidence="2 3">
    <name type="scientific">Methanoliparum thermophilum</name>
    <dbReference type="NCBI Taxonomy" id="2491083"/>
    <lineage>
        <taxon>Archaea</taxon>
        <taxon>Methanobacteriati</taxon>
        <taxon>Methanobacteriota</taxon>
        <taxon>Candidatus Methanoliparia</taxon>
        <taxon>Candidatus Methanoliparales</taxon>
        <taxon>Candidatus Methanoliparaceae</taxon>
        <taxon>Candidatus Methanoliparum</taxon>
    </lineage>
</organism>
<accession>A0A520KR77</accession>
<dbReference type="CDD" id="cd09879">
    <property type="entry name" value="PIN_VapC_AF0591-like"/>
    <property type="match status" value="1"/>
</dbReference>
<dbReference type="Gene3D" id="3.40.50.1010">
    <property type="entry name" value="5'-nuclease"/>
    <property type="match status" value="1"/>
</dbReference>
<keyword evidence="2" id="KW-0238">DNA-binding</keyword>